<sequence length="290" mass="32857">MQEKRFVTPILQINTIDGQSWDEFSDSICKQFDVFARKCQTIGYRASAKRDQSFDADLIALQDRIGNFTSRGGTFRFFLDYDYIRPGTGELHAYEASKILDVIHELIPDASPVLVATSFPSSVTDVAGENSGEFAEEEVKFHEVASRLIHNKFANVIFSDYGSINPIRNDGIVMANGWRPRIDYPFKGDRIFYYREKRKSIGKGKGKEYLTTYSQHYRSVASSIVSDERFKHDIASSDLSSWGVSQIRMASSGGVPSSSPSFWISVRMNIHIQQQLRRLGHYASPLSTFD</sequence>
<accession>A0A368YXD1</accession>
<name>A0A368YXD1_9RHOB</name>
<dbReference type="AlphaFoldDB" id="A0A368YXD1"/>
<organism evidence="1 2">
    <name type="scientific">Paracoccus lutimaris</name>
    <dbReference type="NCBI Taxonomy" id="1490030"/>
    <lineage>
        <taxon>Bacteria</taxon>
        <taxon>Pseudomonadati</taxon>
        <taxon>Pseudomonadota</taxon>
        <taxon>Alphaproteobacteria</taxon>
        <taxon>Rhodobacterales</taxon>
        <taxon>Paracoccaceae</taxon>
        <taxon>Paracoccus</taxon>
    </lineage>
</organism>
<dbReference type="Proteomes" id="UP000253345">
    <property type="component" value="Unassembled WGS sequence"/>
</dbReference>
<dbReference type="InterPro" id="IPR025683">
    <property type="entry name" value="Protein_beta"/>
</dbReference>
<comment type="caution">
    <text evidence="1">The sequence shown here is derived from an EMBL/GenBank/DDBJ whole genome shotgun (WGS) entry which is preliminary data.</text>
</comment>
<evidence type="ECO:0000313" key="2">
    <source>
        <dbReference type="Proteomes" id="UP000253345"/>
    </source>
</evidence>
<proteinExistence type="predicted"/>
<evidence type="ECO:0000313" key="1">
    <source>
        <dbReference type="EMBL" id="RCW84872.1"/>
    </source>
</evidence>
<gene>
    <name evidence="1" type="ORF">DFP89_107177</name>
</gene>
<reference evidence="1 2" key="1">
    <citation type="submission" date="2018-07" db="EMBL/GenBank/DDBJ databases">
        <title>Genomic Encyclopedia of Type Strains, Phase III (KMG-III): the genomes of soil and plant-associated and newly described type strains.</title>
        <authorList>
            <person name="Whitman W."/>
        </authorList>
    </citation>
    <scope>NUCLEOTIDE SEQUENCE [LARGE SCALE GENOMIC DNA]</scope>
    <source>
        <strain evidence="1 2">CECT 8525</strain>
    </source>
</reference>
<protein>
    <submittedName>
        <fullName evidence="1">T4 beta protein</fullName>
    </submittedName>
</protein>
<dbReference type="EMBL" id="QPJL01000007">
    <property type="protein sequence ID" value="RCW84872.1"/>
    <property type="molecule type" value="Genomic_DNA"/>
</dbReference>
<dbReference type="Pfam" id="PF14350">
    <property type="entry name" value="Beta_protein"/>
    <property type="match status" value="1"/>
</dbReference>
<keyword evidence="2" id="KW-1185">Reference proteome</keyword>